<dbReference type="GO" id="GO:0034511">
    <property type="term" value="F:U3 snoRNA binding"/>
    <property type="evidence" value="ECO:0007669"/>
    <property type="project" value="TreeGrafter"/>
</dbReference>
<dbReference type="GO" id="GO:0000480">
    <property type="term" value="P:endonucleolytic cleavage in 5'-ETS of tricistronic rRNA transcript (SSU-rRNA, 5.8S rRNA, LSU-rRNA)"/>
    <property type="evidence" value="ECO:0007669"/>
    <property type="project" value="TreeGrafter"/>
</dbReference>
<evidence type="ECO:0000256" key="4">
    <source>
        <dbReference type="ARBA" id="ARBA00023242"/>
    </source>
</evidence>
<evidence type="ECO:0000313" key="8">
    <source>
        <dbReference type="Proteomes" id="UP001140091"/>
    </source>
</evidence>
<keyword evidence="2 5" id="KW-0853">WD repeat</keyword>
<dbReference type="PROSITE" id="PS50082">
    <property type="entry name" value="WD_REPEATS_2"/>
    <property type="match status" value="8"/>
</dbReference>
<feature type="repeat" description="WD" evidence="5">
    <location>
        <begin position="695"/>
        <end position="727"/>
    </location>
</feature>
<evidence type="ECO:0000256" key="3">
    <source>
        <dbReference type="ARBA" id="ARBA00022737"/>
    </source>
</evidence>
<dbReference type="InterPro" id="IPR011047">
    <property type="entry name" value="Quinoprotein_ADH-like_sf"/>
</dbReference>
<feature type="repeat" description="WD" evidence="5">
    <location>
        <begin position="559"/>
        <end position="593"/>
    </location>
</feature>
<comment type="subcellular location">
    <subcellularLocation>
        <location evidence="1">Nucleus</location>
        <location evidence="1">Nucleolus</location>
    </subcellularLocation>
</comment>
<comment type="caution">
    <text evidence="7">The sequence shown here is derived from an EMBL/GenBank/DDBJ whole genome shotgun (WGS) entry which is preliminary data.</text>
</comment>
<dbReference type="Gene3D" id="2.130.10.10">
    <property type="entry name" value="YVTN repeat-like/Quinoprotein amine dehydrogenase"/>
    <property type="match status" value="4"/>
</dbReference>
<dbReference type="InterPro" id="IPR015943">
    <property type="entry name" value="WD40/YVTN_repeat-like_dom_sf"/>
</dbReference>
<dbReference type="PANTHER" id="PTHR19854:SF15">
    <property type="entry name" value="TRANSDUCIN BETA-LIKE PROTEIN 3"/>
    <property type="match status" value="1"/>
</dbReference>
<evidence type="ECO:0000259" key="6">
    <source>
        <dbReference type="Pfam" id="PF08625"/>
    </source>
</evidence>
<evidence type="ECO:0000313" key="7">
    <source>
        <dbReference type="EMBL" id="KAJ2932798.1"/>
    </source>
</evidence>
<feature type="repeat" description="WD" evidence="5">
    <location>
        <begin position="442"/>
        <end position="473"/>
    </location>
</feature>
<sequence>MAISTAKPKLKTSYVAVDCSGRDSLPIVRFKKARTIAPLYTGGPVAITPDGLKLATCVAEEIVLTNTDTGIELNRFAGDTESITSLCITASAKYLIAFTGSLSLRIYDIQSLEPSKRKIQPSRTISRAHDAPVHVCKTDPTSTLLASGSADGVVKVWDIANGYVTHVFKGHGGVVSALAFNHPQNPGSVTQMGPIRLVTASVDNRIRIFNLTHGASTSSGGGKPEAVLDEHVSVPRGLDVSPDGKWLVSGGRDSVIMLWDLEPATGQSKQQKKGKQKGSIPPQLVKTIPVLERVEAVGFLFQDPASYGTTKGLQVYLGGQKGRIAVRNVGDEEEAYTFGERKTHPVSEDQEDQQQILNVLYVAQAQTIISIHADQNIVMYSLETRSVSKQLIGYNDEIVDATFIRSRPPPSSTQPSVDLLALATNSSLIRIYSPESLDGRLLEGHSDIVLALDNSSDGYFLASGSKDRSARVWVQTPNTALDQSWSYSCVAICEGHSESVGAIAMSKVKPESGRNSDNHLRFMLTGSQDRTIKMWDLSNVSLENIVEGQQLRCKSLTTHKAHEKDINSLDVSPNDKLLASGSQDRTAKLYTIEYVQTSSGVRGELKPLGTLKGHKRGVWTVRFCRTNRVLATGSGDKTVKIWSLDDYSCLKTFEGHTNSVLRVDFFNAGLQLVSSASDGLVKIWAIHEEECNATLDNHEDKIWALAATSDGSTIVSGGADSVITFWEDCTEETEVEKENQRAELVLKDQEFQNFVSLGDYKRAIQLALSLGQPGRLLSLFQNVIASRSDADKGSASGIKLLDRIIEALDGGDLVKLLSYVRAWNTQAKTSAVAQTIIFAIVKLRSADSVIQAFKESVVEKKIAEDADDSEGTKPASDSGETALKEMVEALIPYTERHMSRMGRLLQESYVVDFILLQMDSWMLGGDDDDGDDSGMDVDDMR</sequence>
<dbReference type="GO" id="GO:0000472">
    <property type="term" value="P:endonucleolytic cleavage to generate mature 5'-end of SSU-rRNA from (SSU-rRNA, 5.8S rRNA, LSU-rRNA)"/>
    <property type="evidence" value="ECO:0007669"/>
    <property type="project" value="TreeGrafter"/>
</dbReference>
<dbReference type="InterPro" id="IPR036322">
    <property type="entry name" value="WD40_repeat_dom_sf"/>
</dbReference>
<keyword evidence="8" id="KW-1185">Reference proteome</keyword>
<dbReference type="SUPFAM" id="SSF50998">
    <property type="entry name" value="Quinoprotein alcohol dehydrogenase-like"/>
    <property type="match status" value="1"/>
</dbReference>
<dbReference type="PROSITE" id="PS50294">
    <property type="entry name" value="WD_REPEATS_REGION"/>
    <property type="match status" value="7"/>
</dbReference>
<dbReference type="SMART" id="SM00320">
    <property type="entry name" value="WD40"/>
    <property type="match status" value="11"/>
</dbReference>
<evidence type="ECO:0000256" key="2">
    <source>
        <dbReference type="ARBA" id="ARBA00022574"/>
    </source>
</evidence>
<feature type="non-terminal residue" evidence="7">
    <location>
        <position position="1"/>
    </location>
</feature>
<feature type="domain" description="U3 small nucleolar RNA-associated protein 13 C-terminal" evidence="6">
    <location>
        <begin position="748"/>
        <end position="918"/>
    </location>
</feature>
<dbReference type="SUPFAM" id="SSF50978">
    <property type="entry name" value="WD40 repeat-like"/>
    <property type="match status" value="1"/>
</dbReference>
<reference evidence="7" key="1">
    <citation type="submission" date="2022-06" db="EMBL/GenBank/DDBJ databases">
        <title>Genome Sequence of Candolleomyces eurysporus.</title>
        <authorList>
            <person name="Buettner E."/>
        </authorList>
    </citation>
    <scope>NUCLEOTIDE SEQUENCE</scope>
    <source>
        <strain evidence="7">VTCC 930004</strain>
    </source>
</reference>
<dbReference type="OrthoDB" id="5414888at2759"/>
<dbReference type="PANTHER" id="PTHR19854">
    <property type="entry name" value="TRANSDUCIN BETA-LIKE 3"/>
    <property type="match status" value="1"/>
</dbReference>
<evidence type="ECO:0000256" key="1">
    <source>
        <dbReference type="ARBA" id="ARBA00004604"/>
    </source>
</evidence>
<accession>A0A9W8MKW8</accession>
<feature type="repeat" description="WD" evidence="5">
    <location>
        <begin position="611"/>
        <end position="652"/>
    </location>
</feature>
<organism evidence="7 8">
    <name type="scientific">Candolleomyces eurysporus</name>
    <dbReference type="NCBI Taxonomy" id="2828524"/>
    <lineage>
        <taxon>Eukaryota</taxon>
        <taxon>Fungi</taxon>
        <taxon>Dikarya</taxon>
        <taxon>Basidiomycota</taxon>
        <taxon>Agaricomycotina</taxon>
        <taxon>Agaricomycetes</taxon>
        <taxon>Agaricomycetidae</taxon>
        <taxon>Agaricales</taxon>
        <taxon>Agaricineae</taxon>
        <taxon>Psathyrellaceae</taxon>
        <taxon>Candolleomyces</taxon>
    </lineage>
</organism>
<dbReference type="Pfam" id="PF08625">
    <property type="entry name" value="Utp13"/>
    <property type="match status" value="1"/>
</dbReference>
<keyword evidence="4" id="KW-0539">Nucleus</keyword>
<dbReference type="GO" id="GO:0030686">
    <property type="term" value="C:90S preribosome"/>
    <property type="evidence" value="ECO:0007669"/>
    <property type="project" value="TreeGrafter"/>
</dbReference>
<dbReference type="Pfam" id="PF00400">
    <property type="entry name" value="WD40"/>
    <property type="match status" value="9"/>
</dbReference>
<protein>
    <recommendedName>
        <fullName evidence="6">U3 small nucleolar RNA-associated protein 13 C-terminal domain-containing protein</fullName>
    </recommendedName>
</protein>
<dbReference type="PRINTS" id="PR00320">
    <property type="entry name" value="GPROTEINBRPT"/>
</dbReference>
<dbReference type="Proteomes" id="UP001140091">
    <property type="component" value="Unassembled WGS sequence"/>
</dbReference>
<feature type="repeat" description="WD" evidence="5">
    <location>
        <begin position="521"/>
        <end position="545"/>
    </location>
</feature>
<dbReference type="EMBL" id="JANBPK010000759">
    <property type="protein sequence ID" value="KAJ2932798.1"/>
    <property type="molecule type" value="Genomic_DNA"/>
</dbReference>
<dbReference type="AlphaFoldDB" id="A0A9W8MKW8"/>
<keyword evidence="3" id="KW-0677">Repeat</keyword>
<evidence type="ECO:0000256" key="5">
    <source>
        <dbReference type="PROSITE-ProRule" id="PRU00221"/>
    </source>
</evidence>
<feature type="repeat" description="WD" evidence="5">
    <location>
        <begin position="126"/>
        <end position="167"/>
    </location>
</feature>
<name>A0A9W8MKW8_9AGAR</name>
<dbReference type="InterPro" id="IPR001680">
    <property type="entry name" value="WD40_rpt"/>
</dbReference>
<dbReference type="PROSITE" id="PS00678">
    <property type="entry name" value="WD_REPEATS_1"/>
    <property type="match status" value="3"/>
</dbReference>
<dbReference type="InterPro" id="IPR013934">
    <property type="entry name" value="Utp13_C"/>
</dbReference>
<feature type="repeat" description="WD" evidence="5">
    <location>
        <begin position="228"/>
        <end position="262"/>
    </location>
</feature>
<dbReference type="InterPro" id="IPR020472">
    <property type="entry name" value="WD40_PAC1"/>
</dbReference>
<dbReference type="InterPro" id="IPR019775">
    <property type="entry name" value="WD40_repeat_CS"/>
</dbReference>
<dbReference type="GO" id="GO:0032040">
    <property type="term" value="C:small-subunit processome"/>
    <property type="evidence" value="ECO:0007669"/>
    <property type="project" value="InterPro"/>
</dbReference>
<dbReference type="CDD" id="cd00200">
    <property type="entry name" value="WD40"/>
    <property type="match status" value="1"/>
</dbReference>
<proteinExistence type="predicted"/>
<feature type="repeat" description="WD" evidence="5">
    <location>
        <begin position="653"/>
        <end position="694"/>
    </location>
</feature>
<gene>
    <name evidence="7" type="ORF">H1R20_g4299</name>
</gene>